<dbReference type="Gene3D" id="3.40.190.100">
    <property type="entry name" value="Glycine betaine-binding periplasmic protein, domain 2"/>
    <property type="match status" value="1"/>
</dbReference>
<protein>
    <recommendedName>
        <fullName evidence="2">ABC-type glycine betaine transport system substrate-binding domain-containing protein</fullName>
    </recommendedName>
</protein>
<feature type="signal peptide" evidence="1">
    <location>
        <begin position="1"/>
        <end position="21"/>
    </location>
</feature>
<accession>A0A5Q4ZRA3</accession>
<dbReference type="SUPFAM" id="SSF53850">
    <property type="entry name" value="Periplasmic binding protein-like II"/>
    <property type="match status" value="1"/>
</dbReference>
<dbReference type="AlphaFoldDB" id="A0A5Q4ZRA3"/>
<dbReference type="GO" id="GO:0043190">
    <property type="term" value="C:ATP-binding cassette (ABC) transporter complex"/>
    <property type="evidence" value="ECO:0007669"/>
    <property type="project" value="InterPro"/>
</dbReference>
<name>A0A5Q4ZRA3_9GAMM</name>
<evidence type="ECO:0000256" key="1">
    <source>
        <dbReference type="SAM" id="SignalP"/>
    </source>
</evidence>
<evidence type="ECO:0000313" key="3">
    <source>
        <dbReference type="EMBL" id="VVV03508.1"/>
    </source>
</evidence>
<feature type="chain" id="PRO_5024353993" description="ABC-type glycine betaine transport system substrate-binding domain-containing protein" evidence="1">
    <location>
        <begin position="22"/>
        <end position="314"/>
    </location>
</feature>
<proteinExistence type="predicted"/>
<dbReference type="Gene3D" id="3.40.190.10">
    <property type="entry name" value="Periplasmic binding protein-like II"/>
    <property type="match status" value="1"/>
</dbReference>
<dbReference type="Pfam" id="PF04069">
    <property type="entry name" value="OpuAC"/>
    <property type="match status" value="1"/>
</dbReference>
<sequence>MKKSLLFSTATLLGLTFSAFAKEPVKLLLLDWGSQKVLTKALGNLLTQQNIPIEYVYSDENSQWYKLAHGKADVQVEVWEGSMATKFQELIDSGYILDGGTHIATTREEWWYPDYVEKRCPGLPNWAALKECYTIFSEGKERGIYYTGPWEKPDEARIRALELQFDVVKLKNGDEINKKIRKYIADKKPLLIFNWTPNWVEAQYQGKFVAFPEYAKECESKANWGINPKFMWDCGNPIDGWLKIAISTSLLDKSPCAVDIIHSFSLDNEQVAQAAILIDEKNMSIDKASNVWMEQNKEYVKKWLSHSSCNKEIL</sequence>
<dbReference type="EMBL" id="LR721750">
    <property type="protein sequence ID" value="VVV03508.1"/>
    <property type="molecule type" value="Genomic_DNA"/>
</dbReference>
<dbReference type="CDD" id="cd13643">
    <property type="entry name" value="PBP2_BCP_2"/>
    <property type="match status" value="1"/>
</dbReference>
<organism evidence="3">
    <name type="scientific">Aliivibrio wodanis</name>
    <dbReference type="NCBI Taxonomy" id="80852"/>
    <lineage>
        <taxon>Bacteria</taxon>
        <taxon>Pseudomonadati</taxon>
        <taxon>Pseudomonadota</taxon>
        <taxon>Gammaproteobacteria</taxon>
        <taxon>Vibrionales</taxon>
        <taxon>Vibrionaceae</taxon>
        <taxon>Aliivibrio</taxon>
    </lineage>
</organism>
<keyword evidence="1" id="KW-0732">Signal</keyword>
<dbReference type="InterPro" id="IPR007210">
    <property type="entry name" value="ABC_Gly_betaine_transp_sub-bd"/>
</dbReference>
<dbReference type="GO" id="GO:0022857">
    <property type="term" value="F:transmembrane transporter activity"/>
    <property type="evidence" value="ECO:0007669"/>
    <property type="project" value="InterPro"/>
</dbReference>
<reference evidence="3" key="1">
    <citation type="submission" date="2019-09" db="EMBL/GenBank/DDBJ databases">
        <authorList>
            <person name="Hjerde E."/>
        </authorList>
    </citation>
    <scope>NUCLEOTIDE SEQUENCE</scope>
    <source>
        <strain evidence="3">06/09/160</strain>
    </source>
</reference>
<feature type="domain" description="ABC-type glycine betaine transport system substrate-binding" evidence="2">
    <location>
        <begin position="25"/>
        <end position="295"/>
    </location>
</feature>
<evidence type="ECO:0000259" key="2">
    <source>
        <dbReference type="Pfam" id="PF04069"/>
    </source>
</evidence>
<gene>
    <name evidence="3" type="ORF">AW0309160_00890</name>
</gene>